<dbReference type="Proteomes" id="UP000481861">
    <property type="component" value="Unassembled WGS sequence"/>
</dbReference>
<keyword evidence="5" id="KW-1185">Reference proteome</keyword>
<dbReference type="EMBL" id="JAADJZ010000013">
    <property type="protein sequence ID" value="KAF2870465.1"/>
    <property type="molecule type" value="Genomic_DNA"/>
</dbReference>
<evidence type="ECO:0008006" key="6">
    <source>
        <dbReference type="Google" id="ProtNLM"/>
    </source>
</evidence>
<comment type="caution">
    <text evidence="4">The sequence shown here is derived from an EMBL/GenBank/DDBJ whole genome shotgun (WGS) entry which is preliminary data.</text>
</comment>
<evidence type="ECO:0000256" key="1">
    <source>
        <dbReference type="SAM" id="MobiDB-lite"/>
    </source>
</evidence>
<feature type="region of interest" description="Disordered" evidence="1">
    <location>
        <begin position="172"/>
        <end position="193"/>
    </location>
</feature>
<evidence type="ECO:0000313" key="4">
    <source>
        <dbReference type="EMBL" id="KAF2870465.1"/>
    </source>
</evidence>
<feature type="chain" id="PRO_5028838442" description="Transmembrane protein" evidence="3">
    <location>
        <begin position="24"/>
        <end position="193"/>
    </location>
</feature>
<dbReference type="AlphaFoldDB" id="A0A7C8MMC6"/>
<keyword evidence="2" id="KW-1133">Transmembrane helix</keyword>
<evidence type="ECO:0000256" key="3">
    <source>
        <dbReference type="SAM" id="SignalP"/>
    </source>
</evidence>
<gene>
    <name evidence="4" type="ORF">BDV95DRAFT_573881</name>
</gene>
<evidence type="ECO:0000256" key="2">
    <source>
        <dbReference type="SAM" id="Phobius"/>
    </source>
</evidence>
<feature type="compositionally biased region" description="Acidic residues" evidence="1">
    <location>
        <begin position="179"/>
        <end position="193"/>
    </location>
</feature>
<keyword evidence="2" id="KW-0812">Transmembrane</keyword>
<name>A0A7C8MMC6_9PLEO</name>
<organism evidence="4 5">
    <name type="scientific">Massariosphaeria phaeospora</name>
    <dbReference type="NCBI Taxonomy" id="100035"/>
    <lineage>
        <taxon>Eukaryota</taxon>
        <taxon>Fungi</taxon>
        <taxon>Dikarya</taxon>
        <taxon>Ascomycota</taxon>
        <taxon>Pezizomycotina</taxon>
        <taxon>Dothideomycetes</taxon>
        <taxon>Pleosporomycetidae</taxon>
        <taxon>Pleosporales</taxon>
        <taxon>Pleosporales incertae sedis</taxon>
        <taxon>Massariosphaeria</taxon>
    </lineage>
</organism>
<proteinExistence type="predicted"/>
<protein>
    <recommendedName>
        <fullName evidence="6">Transmembrane protein</fullName>
    </recommendedName>
</protein>
<reference evidence="4 5" key="1">
    <citation type="submission" date="2020-01" db="EMBL/GenBank/DDBJ databases">
        <authorList>
            <consortium name="DOE Joint Genome Institute"/>
            <person name="Haridas S."/>
            <person name="Albert R."/>
            <person name="Binder M."/>
            <person name="Bloem J."/>
            <person name="Labutti K."/>
            <person name="Salamov A."/>
            <person name="Andreopoulos B."/>
            <person name="Baker S.E."/>
            <person name="Barry K."/>
            <person name="Bills G."/>
            <person name="Bluhm B.H."/>
            <person name="Cannon C."/>
            <person name="Castanera R."/>
            <person name="Culley D.E."/>
            <person name="Daum C."/>
            <person name="Ezra D."/>
            <person name="Gonzalez J.B."/>
            <person name="Henrissat B."/>
            <person name="Kuo A."/>
            <person name="Liang C."/>
            <person name="Lipzen A."/>
            <person name="Lutzoni F."/>
            <person name="Magnuson J."/>
            <person name="Mondo S."/>
            <person name="Nolan M."/>
            <person name="Ohm R."/>
            <person name="Pangilinan J."/>
            <person name="Park H.-J.H."/>
            <person name="Ramirez L."/>
            <person name="Alfaro M."/>
            <person name="Sun H."/>
            <person name="Tritt A."/>
            <person name="Yoshinaga Y."/>
            <person name="Zwiers L.-H.L."/>
            <person name="Turgeon B.G."/>
            <person name="Goodwin S.B."/>
            <person name="Spatafora J.W."/>
            <person name="Crous P.W."/>
            <person name="Grigoriev I.V."/>
        </authorList>
    </citation>
    <scope>NUCLEOTIDE SEQUENCE [LARGE SCALE GENOMIC DNA]</scope>
    <source>
        <strain evidence="4 5">CBS 611.86</strain>
    </source>
</reference>
<feature type="transmembrane region" description="Helical" evidence="2">
    <location>
        <begin position="86"/>
        <end position="104"/>
    </location>
</feature>
<evidence type="ECO:0000313" key="5">
    <source>
        <dbReference type="Proteomes" id="UP000481861"/>
    </source>
</evidence>
<sequence length="193" mass="21270">MRFTSMILVVLSLFVLRAPLAGAYPTGLTIPHCCVHNGNSTRNSTNSTHVPVYLKPALRPIQIAALEDVRTADTPTHQSTGTSPNIWAPIIAVFIAITAVAIFLRMRRIRTLPRLSPGTADLGKGFVRSYNQFPFPPRQPVALEMIDRRAPVSERREDVLVVEAPEQELQDLDSNFVIGDDDEDDVEEAGAKV</sequence>
<keyword evidence="3" id="KW-0732">Signal</keyword>
<accession>A0A7C8MMC6</accession>
<feature type="signal peptide" evidence="3">
    <location>
        <begin position="1"/>
        <end position="23"/>
    </location>
</feature>
<keyword evidence="2" id="KW-0472">Membrane</keyword>